<keyword evidence="11" id="KW-0472">Membrane</keyword>
<keyword evidence="11" id="KW-1133">Transmembrane helix</keyword>
<gene>
    <name evidence="15" type="ORF">EBBID32_13200</name>
</gene>
<dbReference type="PROSITE" id="PS50109">
    <property type="entry name" value="HIS_KIN"/>
    <property type="match status" value="1"/>
</dbReference>
<dbReference type="Pfam" id="PF00989">
    <property type="entry name" value="PAS"/>
    <property type="match status" value="1"/>
</dbReference>
<dbReference type="Pfam" id="PF13426">
    <property type="entry name" value="PAS_9"/>
    <property type="match status" value="1"/>
</dbReference>
<dbReference type="InterPro" id="IPR036097">
    <property type="entry name" value="HisK_dim/P_sf"/>
</dbReference>
<dbReference type="Pfam" id="PF00512">
    <property type="entry name" value="HisKA"/>
    <property type="match status" value="1"/>
</dbReference>
<dbReference type="Proteomes" id="UP000013201">
    <property type="component" value="Unassembled WGS sequence"/>
</dbReference>
<evidence type="ECO:0000256" key="10">
    <source>
        <dbReference type="ARBA" id="ARBA00070616"/>
    </source>
</evidence>
<feature type="domain" description="Histidine kinase" evidence="12">
    <location>
        <begin position="403"/>
        <end position="619"/>
    </location>
</feature>
<evidence type="ECO:0000256" key="8">
    <source>
        <dbReference type="ARBA" id="ARBA00023012"/>
    </source>
</evidence>
<dbReference type="InterPro" id="IPR005467">
    <property type="entry name" value="His_kinase_dom"/>
</dbReference>
<dbReference type="Gene3D" id="3.30.565.10">
    <property type="entry name" value="Histidine kinase-like ATPase, C-terminal domain"/>
    <property type="match status" value="1"/>
</dbReference>
<keyword evidence="8" id="KW-0902">Two-component regulatory system</keyword>
<dbReference type="InterPro" id="IPR035965">
    <property type="entry name" value="PAS-like_dom_sf"/>
</dbReference>
<dbReference type="Gene3D" id="6.10.250.2580">
    <property type="match status" value="1"/>
</dbReference>
<dbReference type="PROSITE" id="PS50112">
    <property type="entry name" value="PAS"/>
    <property type="match status" value="2"/>
</dbReference>
<evidence type="ECO:0000256" key="4">
    <source>
        <dbReference type="ARBA" id="ARBA00022679"/>
    </source>
</evidence>
<dbReference type="SMART" id="SM00091">
    <property type="entry name" value="PAS"/>
    <property type="match status" value="2"/>
</dbReference>
<dbReference type="PROSITE" id="PS50113">
    <property type="entry name" value="PAC"/>
    <property type="match status" value="2"/>
</dbReference>
<feature type="domain" description="PAS" evidence="13">
    <location>
        <begin position="128"/>
        <end position="183"/>
    </location>
</feature>
<organism evidence="15 16">
    <name type="scientific">Sphingobium indicum BiD32</name>
    <dbReference type="NCBI Taxonomy" id="1301087"/>
    <lineage>
        <taxon>Bacteria</taxon>
        <taxon>Pseudomonadati</taxon>
        <taxon>Pseudomonadota</taxon>
        <taxon>Alphaproteobacteria</taxon>
        <taxon>Sphingomonadales</taxon>
        <taxon>Sphingomonadaceae</taxon>
        <taxon>Sphingobium</taxon>
    </lineage>
</organism>
<dbReference type="Gene3D" id="1.10.287.130">
    <property type="match status" value="1"/>
</dbReference>
<evidence type="ECO:0000259" key="13">
    <source>
        <dbReference type="PROSITE" id="PS50112"/>
    </source>
</evidence>
<comment type="catalytic activity">
    <reaction evidence="1">
        <text>ATP + protein L-histidine = ADP + protein N-phospho-L-histidine.</text>
        <dbReference type="EC" id="2.7.13.3"/>
    </reaction>
</comment>
<evidence type="ECO:0000256" key="2">
    <source>
        <dbReference type="ARBA" id="ARBA00012438"/>
    </source>
</evidence>
<evidence type="ECO:0000256" key="11">
    <source>
        <dbReference type="SAM" id="Phobius"/>
    </source>
</evidence>
<protein>
    <recommendedName>
        <fullName evidence="10">Sensor protein FixL</fullName>
        <ecNumber evidence="2">2.7.13.3</ecNumber>
    </recommendedName>
</protein>
<keyword evidence="6 15" id="KW-0418">Kinase</keyword>
<dbReference type="RefSeq" id="WP_006952698.1">
    <property type="nucleotide sequence ID" value="NZ_CAVK010000061.1"/>
</dbReference>
<evidence type="ECO:0000313" key="15">
    <source>
        <dbReference type="EMBL" id="CCW16981.1"/>
    </source>
</evidence>
<dbReference type="InterPro" id="IPR003661">
    <property type="entry name" value="HisK_dim/P_dom"/>
</dbReference>
<dbReference type="Gene3D" id="3.30.450.20">
    <property type="entry name" value="PAS domain"/>
    <property type="match status" value="2"/>
</dbReference>
<evidence type="ECO:0000256" key="7">
    <source>
        <dbReference type="ARBA" id="ARBA00022840"/>
    </source>
</evidence>
<keyword evidence="3" id="KW-0597">Phosphoprotein</keyword>
<keyword evidence="16" id="KW-1185">Reference proteome</keyword>
<dbReference type="GO" id="GO:0006355">
    <property type="term" value="P:regulation of DNA-templated transcription"/>
    <property type="evidence" value="ECO:0007669"/>
    <property type="project" value="InterPro"/>
</dbReference>
<feature type="transmembrane region" description="Helical" evidence="11">
    <location>
        <begin position="69"/>
        <end position="87"/>
    </location>
</feature>
<dbReference type="InterPro" id="IPR036890">
    <property type="entry name" value="HATPase_C_sf"/>
</dbReference>
<name>N1MJ48_9SPHN</name>
<evidence type="ECO:0000256" key="6">
    <source>
        <dbReference type="ARBA" id="ARBA00022777"/>
    </source>
</evidence>
<dbReference type="Pfam" id="PF02518">
    <property type="entry name" value="HATPase_c"/>
    <property type="match status" value="1"/>
</dbReference>
<dbReference type="SUPFAM" id="SSF55874">
    <property type="entry name" value="ATPase domain of HSP90 chaperone/DNA topoisomerase II/histidine kinase"/>
    <property type="match status" value="1"/>
</dbReference>
<evidence type="ECO:0000259" key="14">
    <source>
        <dbReference type="PROSITE" id="PS50113"/>
    </source>
</evidence>
<reference evidence="16" key="2">
    <citation type="submission" date="2013-04" db="EMBL/GenBank/DDBJ databases">
        <title>Bisphenol A degrading Sphingobium sp. strain BiD32.</title>
        <authorList>
            <person name="Nielsen J.L."/>
            <person name="Zhou N.A."/>
            <person name="Kjeldal H."/>
        </authorList>
    </citation>
    <scope>NUCLEOTIDE SEQUENCE [LARGE SCALE GENOMIC DNA]</scope>
    <source>
        <strain evidence="16">BiD32</strain>
    </source>
</reference>
<keyword evidence="4" id="KW-0808">Transferase</keyword>
<feature type="domain" description="PAS" evidence="13">
    <location>
        <begin position="256"/>
        <end position="326"/>
    </location>
</feature>
<evidence type="ECO:0000259" key="12">
    <source>
        <dbReference type="PROSITE" id="PS50109"/>
    </source>
</evidence>
<dbReference type="EC" id="2.7.13.3" evidence="2"/>
<dbReference type="OrthoDB" id="9789238at2"/>
<dbReference type="SUPFAM" id="SSF47384">
    <property type="entry name" value="Homodimeric domain of signal transducing histidine kinase"/>
    <property type="match status" value="1"/>
</dbReference>
<sequence length="626" mass="68164">MGDLSATTFIEQSILRQFLTAVLAGIAIAIIAVLTREQLAEHVDVRVHYFVNLGVATMVLVALRPGIVVISSVAVTTLITLIVVDGWPDTVSQLLAVGLFLAGMILLWQNHCQTALAARRLADRTAILAEELNLLIDGAEGYAIYMLDPEGKVTIWNQGAERLNGWTAAEMVGRPMELFYPTDAVAAGKPKSFLAQAAEKGKIEVDDWQVRKDGSEFLAGISITALKEAGDALRGFATIVHDITDQRALESSLRNSEAHLRSILSTVPDAMIVIDERGVIISFSAAAERLFQYTQAEVTGSNVSILMPSPDRERHDGYLSRYLSTGERHIIGIGRVVFAMRKDGSTFPMELSVGEAMGEEQRLFTGFIRDLTDRQRTQEKLEELQSELIHVARVSAMGTMASTLAHELNQPITAVANYVEAIRDLLADPDPEDFPEIHEALGDAAREAMRAGHIVRRLRDFVARGEIEKTVESLPNLINEAAAFGLLGANEKSIQTRMDIDHEAASVFVDKIQIQQVLVNLIRNAVDAMGQSAQRLLTIRTLPDQHGFVRVTVADTGPGVVPEVAAQLFTAFVSTKSEGMGLGLSICRTIVEANGGRIWMEPPGGSGGTQFHFTLVRAEAENPDGR</sequence>
<dbReference type="PANTHER" id="PTHR43065:SF10">
    <property type="entry name" value="PEROXIDE STRESS-ACTIVATED HISTIDINE KINASE MAK3"/>
    <property type="match status" value="1"/>
</dbReference>
<dbReference type="PANTHER" id="PTHR43065">
    <property type="entry name" value="SENSOR HISTIDINE KINASE"/>
    <property type="match status" value="1"/>
</dbReference>
<dbReference type="InterPro" id="IPR000700">
    <property type="entry name" value="PAS-assoc_C"/>
</dbReference>
<dbReference type="CDD" id="cd00130">
    <property type="entry name" value="PAS"/>
    <property type="match status" value="2"/>
</dbReference>
<keyword evidence="11" id="KW-0812">Transmembrane</keyword>
<dbReference type="InterPro" id="IPR004358">
    <property type="entry name" value="Sig_transdc_His_kin-like_C"/>
</dbReference>
<evidence type="ECO:0000256" key="5">
    <source>
        <dbReference type="ARBA" id="ARBA00022741"/>
    </source>
</evidence>
<dbReference type="SMART" id="SM00387">
    <property type="entry name" value="HATPase_c"/>
    <property type="match status" value="1"/>
</dbReference>
<feature type="domain" description="PAC" evidence="14">
    <location>
        <begin position="324"/>
        <end position="383"/>
    </location>
</feature>
<dbReference type="InterPro" id="IPR013767">
    <property type="entry name" value="PAS_fold"/>
</dbReference>
<dbReference type="CDD" id="cd00082">
    <property type="entry name" value="HisKA"/>
    <property type="match status" value="1"/>
</dbReference>
<comment type="function">
    <text evidence="9">Putative oxygen sensor; modulates the activity of FixJ, a transcriptional activator of nitrogen fixation fixK gene. FixL probably acts as a kinase that phosphorylates FixJ.</text>
</comment>
<feature type="transmembrane region" description="Helical" evidence="11">
    <location>
        <begin position="14"/>
        <end position="35"/>
    </location>
</feature>
<evidence type="ECO:0000256" key="9">
    <source>
        <dbReference type="ARBA" id="ARBA00059827"/>
    </source>
</evidence>
<dbReference type="PRINTS" id="PR00344">
    <property type="entry name" value="BCTRLSENSOR"/>
</dbReference>
<accession>N1MJ48</accession>
<reference evidence="15 16" key="1">
    <citation type="submission" date="2013-03" db="EMBL/GenBank/DDBJ databases">
        <authorList>
            <person name="Le V."/>
        </authorList>
    </citation>
    <scope>NUCLEOTIDE SEQUENCE [LARGE SCALE GENOMIC DNA]</scope>
    <source>
        <strain evidence="15 16">BiD32</strain>
    </source>
</reference>
<feature type="transmembrane region" description="Helical" evidence="11">
    <location>
        <begin position="94"/>
        <end position="111"/>
    </location>
</feature>
<dbReference type="NCBIfam" id="TIGR00229">
    <property type="entry name" value="sensory_box"/>
    <property type="match status" value="2"/>
</dbReference>
<dbReference type="SMART" id="SM00388">
    <property type="entry name" value="HisKA"/>
    <property type="match status" value="1"/>
</dbReference>
<dbReference type="AlphaFoldDB" id="N1MJ48"/>
<dbReference type="FunFam" id="3.30.450.20:FF:000060">
    <property type="entry name" value="Sensor protein FixL"/>
    <property type="match status" value="1"/>
</dbReference>
<dbReference type="InterPro" id="IPR000014">
    <property type="entry name" value="PAS"/>
</dbReference>
<feature type="domain" description="PAC" evidence="14">
    <location>
        <begin position="203"/>
        <end position="255"/>
    </location>
</feature>
<proteinExistence type="predicted"/>
<dbReference type="EMBL" id="CAVK010000061">
    <property type="protein sequence ID" value="CCW16981.1"/>
    <property type="molecule type" value="Genomic_DNA"/>
</dbReference>
<keyword evidence="7" id="KW-0067">ATP-binding</keyword>
<evidence type="ECO:0000256" key="1">
    <source>
        <dbReference type="ARBA" id="ARBA00000085"/>
    </source>
</evidence>
<dbReference type="SUPFAM" id="SSF55785">
    <property type="entry name" value="PYP-like sensor domain (PAS domain)"/>
    <property type="match status" value="2"/>
</dbReference>
<evidence type="ECO:0000313" key="16">
    <source>
        <dbReference type="Proteomes" id="UP000013201"/>
    </source>
</evidence>
<comment type="caution">
    <text evidence="15">The sequence shown here is derived from an EMBL/GenBank/DDBJ whole genome shotgun (WGS) entry which is preliminary data.</text>
</comment>
<keyword evidence="5" id="KW-0547">Nucleotide-binding</keyword>
<dbReference type="GO" id="GO:0005524">
    <property type="term" value="F:ATP binding"/>
    <property type="evidence" value="ECO:0007669"/>
    <property type="project" value="UniProtKB-KW"/>
</dbReference>
<evidence type="ECO:0000256" key="3">
    <source>
        <dbReference type="ARBA" id="ARBA00022553"/>
    </source>
</evidence>
<dbReference type="GO" id="GO:0000155">
    <property type="term" value="F:phosphorelay sensor kinase activity"/>
    <property type="evidence" value="ECO:0007669"/>
    <property type="project" value="InterPro"/>
</dbReference>
<dbReference type="InterPro" id="IPR003594">
    <property type="entry name" value="HATPase_dom"/>
</dbReference>